<dbReference type="Proteomes" id="UP000463939">
    <property type="component" value="Chromosome"/>
</dbReference>
<gene>
    <name evidence="1" type="ORF">SFSGTM_00860</name>
</gene>
<dbReference type="PRINTS" id="PR00340">
    <property type="entry name" value="PIIGLNB"/>
</dbReference>
<accession>A0A809RYV5</accession>
<dbReference type="InterPro" id="IPR015867">
    <property type="entry name" value="N-reg_PII/ATP_PRibTrfase_C"/>
</dbReference>
<evidence type="ECO:0000313" key="2">
    <source>
        <dbReference type="Proteomes" id="UP000463939"/>
    </source>
</evidence>
<dbReference type="GO" id="GO:0005829">
    <property type="term" value="C:cytosol"/>
    <property type="evidence" value="ECO:0007669"/>
    <property type="project" value="TreeGrafter"/>
</dbReference>
<dbReference type="GO" id="GO:0006808">
    <property type="term" value="P:regulation of nitrogen utilization"/>
    <property type="evidence" value="ECO:0007669"/>
    <property type="project" value="InterPro"/>
</dbReference>
<dbReference type="AlphaFoldDB" id="A0A809RYV5"/>
<dbReference type="GO" id="GO:0030234">
    <property type="term" value="F:enzyme regulator activity"/>
    <property type="evidence" value="ECO:0007669"/>
    <property type="project" value="InterPro"/>
</dbReference>
<name>A0A809RYV5_9PROT</name>
<dbReference type="KEGG" id="sniv:SFSGTM_00860"/>
<dbReference type="SMART" id="SM00938">
    <property type="entry name" value="P-II"/>
    <property type="match status" value="1"/>
</dbReference>
<organism evidence="1 2">
    <name type="scientific">Sulfuriferula nivalis</name>
    <dbReference type="NCBI Taxonomy" id="2675298"/>
    <lineage>
        <taxon>Bacteria</taxon>
        <taxon>Pseudomonadati</taxon>
        <taxon>Pseudomonadota</taxon>
        <taxon>Betaproteobacteria</taxon>
        <taxon>Nitrosomonadales</taxon>
        <taxon>Sulfuricellaceae</taxon>
        <taxon>Sulfuriferula</taxon>
    </lineage>
</organism>
<dbReference type="PANTHER" id="PTHR30115:SF11">
    <property type="entry name" value="NITROGEN REGULATORY PROTEIN P-II HOMOLOG"/>
    <property type="match status" value="1"/>
</dbReference>
<dbReference type="InterPro" id="IPR002187">
    <property type="entry name" value="N-reg_PII"/>
</dbReference>
<dbReference type="Pfam" id="PF00543">
    <property type="entry name" value="P-II"/>
    <property type="match status" value="1"/>
</dbReference>
<dbReference type="InterPro" id="IPR011322">
    <property type="entry name" value="N-reg_PII-like_a/b"/>
</dbReference>
<dbReference type="RefSeq" id="WP_162083439.1">
    <property type="nucleotide sequence ID" value="NZ_AP021881.1"/>
</dbReference>
<dbReference type="GO" id="GO:0005524">
    <property type="term" value="F:ATP binding"/>
    <property type="evidence" value="ECO:0007669"/>
    <property type="project" value="TreeGrafter"/>
</dbReference>
<dbReference type="EMBL" id="AP021881">
    <property type="protein sequence ID" value="BBO99377.1"/>
    <property type="molecule type" value="Genomic_DNA"/>
</dbReference>
<dbReference type="PROSITE" id="PS51343">
    <property type="entry name" value="PII_GLNB_DOM"/>
    <property type="match status" value="1"/>
</dbReference>
<sequence length="125" mass="14039">MKEIRAVIRPKRLSQLREALRDISHFPGVTVFRGEGFTAPESADRSSLRAELTDFTDKVLVSVIARDEMVDVITKVIMDECRTSQIGDGLIWVMPIVSVQRIRDGHWLQASENGIECLSPQSDTV</sequence>
<proteinExistence type="predicted"/>
<dbReference type="SUPFAM" id="SSF54913">
    <property type="entry name" value="GlnB-like"/>
    <property type="match status" value="1"/>
</dbReference>
<dbReference type="Gene3D" id="3.30.70.120">
    <property type="match status" value="1"/>
</dbReference>
<protein>
    <submittedName>
        <fullName evidence="1">Nitrogen fixation nifHD region glnB 2</fullName>
    </submittedName>
</protein>
<dbReference type="PANTHER" id="PTHR30115">
    <property type="entry name" value="NITROGEN REGULATORY PROTEIN P-II"/>
    <property type="match status" value="1"/>
</dbReference>
<keyword evidence="2" id="KW-1185">Reference proteome</keyword>
<reference evidence="2" key="1">
    <citation type="submission" date="2019-11" db="EMBL/GenBank/DDBJ databases">
        <title>Isolation and characterization of a novel species in the genus Sulfuriferula.</title>
        <authorList>
            <person name="Mochizuki J."/>
            <person name="Kojima H."/>
            <person name="Fukui M."/>
        </authorList>
    </citation>
    <scope>NUCLEOTIDE SEQUENCE [LARGE SCALE GENOMIC DNA]</scope>
    <source>
        <strain evidence="2">SGTM</strain>
    </source>
</reference>
<evidence type="ECO:0000313" key="1">
    <source>
        <dbReference type="EMBL" id="BBO99377.1"/>
    </source>
</evidence>